<keyword evidence="2" id="KW-1185">Reference proteome</keyword>
<evidence type="ECO:0000313" key="2">
    <source>
        <dbReference type="Proteomes" id="UP000050761"/>
    </source>
</evidence>
<sequence length="146" mass="16330">MGMCRTTCLGKVVDRQQLEHVPLKGSLFSALYDGCTQHPSADCVRKAELDDLVWVVETPPANFKVQLVRNHLYDTACTTPSCMVCPHGREGDCRVSGTVYLITCSQCNEEYIGETSRPLWVRVRVHVDGLDECKVFTPLGKDRLRG</sequence>
<proteinExistence type="predicted"/>
<gene>
    <name evidence="1" type="ORF">HPBE_LOCUS24653</name>
</gene>
<evidence type="ECO:0000313" key="1">
    <source>
        <dbReference type="EMBL" id="VDP46469.1"/>
    </source>
</evidence>
<evidence type="ECO:0000313" key="3">
    <source>
        <dbReference type="WBParaSite" id="HPBE_0002465401-mRNA-1"/>
    </source>
</evidence>
<accession>A0A3P8HJ75</accession>
<dbReference type="Proteomes" id="UP000050761">
    <property type="component" value="Unassembled WGS sequence"/>
</dbReference>
<reference evidence="1 2" key="1">
    <citation type="submission" date="2018-11" db="EMBL/GenBank/DDBJ databases">
        <authorList>
            <consortium name="Pathogen Informatics"/>
        </authorList>
    </citation>
    <scope>NUCLEOTIDE SEQUENCE [LARGE SCALE GENOMIC DNA]</scope>
</reference>
<dbReference type="AlphaFoldDB" id="A0A183GPN4"/>
<protein>
    <submittedName>
        <fullName evidence="3">GIY-YIG domain-containing protein</fullName>
    </submittedName>
</protein>
<dbReference type="EMBL" id="UZAH01036642">
    <property type="protein sequence ID" value="VDP46469.1"/>
    <property type="molecule type" value="Genomic_DNA"/>
</dbReference>
<dbReference type="WBParaSite" id="HPBE_0002465401-mRNA-1">
    <property type="protein sequence ID" value="HPBE_0002465401-mRNA-1"/>
    <property type="gene ID" value="HPBE_0002465401"/>
</dbReference>
<organism evidence="2 3">
    <name type="scientific">Heligmosomoides polygyrus</name>
    <name type="common">Parasitic roundworm</name>
    <dbReference type="NCBI Taxonomy" id="6339"/>
    <lineage>
        <taxon>Eukaryota</taxon>
        <taxon>Metazoa</taxon>
        <taxon>Ecdysozoa</taxon>
        <taxon>Nematoda</taxon>
        <taxon>Chromadorea</taxon>
        <taxon>Rhabditida</taxon>
        <taxon>Rhabditina</taxon>
        <taxon>Rhabditomorpha</taxon>
        <taxon>Strongyloidea</taxon>
        <taxon>Heligmosomidae</taxon>
        <taxon>Heligmosomoides</taxon>
    </lineage>
</organism>
<reference evidence="3" key="2">
    <citation type="submission" date="2019-09" db="UniProtKB">
        <authorList>
            <consortium name="WormBaseParasite"/>
        </authorList>
    </citation>
    <scope>IDENTIFICATION</scope>
</reference>
<dbReference type="OrthoDB" id="10057701at2759"/>
<accession>A0A183GPN4</accession>
<name>A0A183GPN4_HELPZ</name>